<dbReference type="SUPFAM" id="SSF52540">
    <property type="entry name" value="P-loop containing nucleoside triphosphate hydrolases"/>
    <property type="match status" value="1"/>
</dbReference>
<feature type="region of interest" description="Disordered" evidence="11">
    <location>
        <begin position="189"/>
        <end position="234"/>
    </location>
</feature>
<dbReference type="Pfam" id="PF18052">
    <property type="entry name" value="Rx_N"/>
    <property type="match status" value="1"/>
</dbReference>
<dbReference type="PROSITE" id="PS50808">
    <property type="entry name" value="ZF_BED"/>
    <property type="match status" value="1"/>
</dbReference>
<evidence type="ECO:0000256" key="8">
    <source>
        <dbReference type="ARBA" id="ARBA00022833"/>
    </source>
</evidence>
<keyword evidence="6 10" id="KW-0863">Zinc-finger</keyword>
<evidence type="ECO:0000256" key="3">
    <source>
        <dbReference type="ARBA" id="ARBA00022723"/>
    </source>
</evidence>
<evidence type="ECO:0000256" key="11">
    <source>
        <dbReference type="SAM" id="MobiDB-lite"/>
    </source>
</evidence>
<dbReference type="Pfam" id="PF00931">
    <property type="entry name" value="NB-ARC"/>
    <property type="match status" value="1"/>
</dbReference>
<dbReference type="InterPro" id="IPR036236">
    <property type="entry name" value="Znf_C2H2_sf"/>
</dbReference>
<feature type="region of interest" description="Disordered" evidence="11">
    <location>
        <begin position="274"/>
        <end position="298"/>
    </location>
</feature>
<dbReference type="Gene3D" id="1.10.10.10">
    <property type="entry name" value="Winged helix-like DNA-binding domain superfamily/Winged helix DNA-binding domain"/>
    <property type="match status" value="1"/>
</dbReference>
<evidence type="ECO:0000259" key="12">
    <source>
        <dbReference type="PROSITE" id="PS50808"/>
    </source>
</evidence>
<keyword evidence="4" id="KW-0677">Repeat</keyword>
<sequence length="1586" mass="177460">MEPAGDSSLEAAIAWLVQTILATLLMDKMEAWIQQVGLADDVERLQSEVERVDTVVAAVKGRAAGNMPLSRSLARVKELLYDADDVIDELDYYRLQHQVEGVTSDEPDGMRGAERVDEISRGHVDTLNVSVGKLRSPVWEHFTITETTIDGKRSKAKCKYCGNDFNCETKTNGTSSMKKHLEKEHSVTCTNKSAVHPPNTSSTGDATCNVRSVEVGSSSNGKRKRTNEDPTQTTAANIHAQWDKAELSNRIIKITEKLQLQDIQGALSKVLEPYGSSATSSSNHHRLSTASDQHPTTSSLVPMEVYGRVAEKNKIKKSITENQSGGVNVLPIVGIAGVGKTTLAQFVYNDPDVKSQFHHRIWVCVSCKFDEVKLTKEMLDFFPRERHEGINNFAKLQEILKEHVEYQAKSFLLILDDVSDSMDYHKWNKLLNPLLSSQAKNIILVTTRNLSVAQRLSTLEPIKLGALENDDMWLLLKSCAFGFGNYEGTENLSTIGRQIAEKLKGNPLAAVTAGALLRDNLSIDHWSNILKNEKWKSLGLSGGIMPALKLSYDELTYRLQQCFSYCSIFPDKYRFLGKDLVYIWISQGFVNCTQNKRLEETGWEYLNQLVNLGFFQQIEEQQELDGEEEFSLRRQIWYSMCDLMHDFARMISRTECATIDGLQCNKIFPTVQHLSIVTGSAYNKDLKGNIPRNEKFEENMRNSVTSVTKLRTLVVLGNFDSFFVRLFQDIFQKAQNLRLLLVSLASTYLSQVPAAFNDFNSFLCNLANPLHLRYLKLELDGIVPQVLSTFFHLQVLDVGSSMDTSLPNGLLHNLVSLRHLVAHKRVHSSITSIGNMTSIQELHDFEVRISSGFEITRLQSMNELVQLGLSQLDSVKTREDAYGAGLRNKEHLEELHLSWKDAYSEYEYASDTEFESSANMAREVIEGLEPHMDLKHLQISQYNGTTSPAWLANNISVTSLQTLHLDDCGGWRILPSLGSLPFLTKVKLSSMLEVIEVLIPSLEELVLIKMPKLVRCSSTSAEGLSSSLRVLHIEDCEALKEFDLFENDYNSEIIQGSWLPGLRNLILYCCPHLKVLKPLPPSTTFSKVLIREISRFPSMEVSSGEKLQIGNIDVYIGDDFDESSDELSILDDKTLAFHNLRNLKSMEIYGCRNLRSFSFEGFSHLVSLTSLKIVSCEQLFPSDVTAEYTLEDVTAVNCNAFPYLKSLSIDSCGIAGKWLSLMLQHAPGLEELSLTSCAHITRVVLPMEEEENNLLTTVLSSGNQDEALTWLVRDGLLHIPSNLVSSLKNMSITQCPRLKFNSGKDCFSGFTSLEKLEIWGSLVDDDGSDDLENGSSFVFGEEDQPLGANGRWLLPTSLQELHIVSLYCQETLQVCFPRDITSLKKLSVRSGQGLQSLQLYSCTALEELAISGSGSVTVTVLEGTQPAGSLGRLNVSDCPGLPSRLDSFPRLCPRLERLDINDPSVLTTPFCKHLTSLQRLKLGFLKVTRLTDEQERALVLLKSLKELEIFYCTHLIDLPAGLQTLPSLKSLKIEEGRGISRLPEAGLPHSLEELEIKICSKLEDECRRLATCEGKLKVKIDGRYVN</sequence>
<dbReference type="PANTHER" id="PTHR36766">
    <property type="entry name" value="PLANT BROAD-SPECTRUM MILDEW RESISTANCE PROTEIN RPW8"/>
    <property type="match status" value="1"/>
</dbReference>
<reference evidence="13" key="1">
    <citation type="journal article" date="2018" name="Nat. Plants">
        <title>BED-domain-containing immune receptors confer diverse resistance spectra to yellow rust.</title>
        <authorList>
            <person name="Marchal C."/>
            <person name="Zhang J."/>
            <person name="Zhang P."/>
            <person name="Fenwick P."/>
            <person name="Steuernagel B."/>
            <person name="Adamski N.M."/>
            <person name="Boyd L."/>
            <person name="McIntosh R."/>
            <person name="Wulff B.B.H."/>
            <person name="Berry S."/>
            <person name="Lagudah E."/>
            <person name="Uauy C."/>
        </authorList>
    </citation>
    <scope>NUCLEOTIDE SEQUENCE</scope>
    <source>
        <tissue evidence="13">Leaf</tissue>
    </source>
</reference>
<dbReference type="Gene3D" id="3.40.50.300">
    <property type="entry name" value="P-loop containing nucleotide triphosphate hydrolases"/>
    <property type="match status" value="1"/>
</dbReference>
<dbReference type="Gene3D" id="3.80.10.10">
    <property type="entry name" value="Ribonuclease Inhibitor"/>
    <property type="match status" value="3"/>
</dbReference>
<dbReference type="GO" id="GO:0005524">
    <property type="term" value="F:ATP binding"/>
    <property type="evidence" value="ECO:0007669"/>
    <property type="project" value="UniProtKB-KW"/>
</dbReference>
<dbReference type="Gene3D" id="1.20.5.4130">
    <property type="match status" value="1"/>
</dbReference>
<evidence type="ECO:0000256" key="2">
    <source>
        <dbReference type="ARBA" id="ARBA00022614"/>
    </source>
</evidence>
<dbReference type="InterPro" id="IPR058922">
    <property type="entry name" value="WHD_DRP"/>
</dbReference>
<name>A0A5K1KE61_WHEAT</name>
<keyword evidence="7" id="KW-0611">Plant defense</keyword>
<reference evidence="13" key="2">
    <citation type="submission" date="2019-08" db="EMBL/GenBank/DDBJ databases">
        <authorList>
            <person name="Marchal C."/>
            <person name="Zhang J."/>
            <person name="Zhang P."/>
            <person name="Fenwick P."/>
            <person name="Steuernagel B."/>
            <person name="Adamski N.M."/>
            <person name="Boyd L."/>
            <person name="McIntosh R."/>
            <person name="Wulff B.B.H."/>
            <person name="Berry S."/>
            <person name="Lagudah E."/>
            <person name="Uauy C."/>
        </authorList>
    </citation>
    <scope>NUCLEOTIDE SEQUENCE</scope>
    <source>
        <tissue evidence="13">Leaf</tissue>
    </source>
</reference>
<dbReference type="Pfam" id="PF25019">
    <property type="entry name" value="LRR_R13L1-DRL21"/>
    <property type="match status" value="1"/>
</dbReference>
<dbReference type="InterPro" id="IPR002182">
    <property type="entry name" value="NB-ARC"/>
</dbReference>
<feature type="compositionally biased region" description="Polar residues" evidence="11">
    <location>
        <begin position="189"/>
        <end position="220"/>
    </location>
</feature>
<keyword evidence="9" id="KW-0067">ATP-binding</keyword>
<dbReference type="Pfam" id="PF23559">
    <property type="entry name" value="WHD_DRP"/>
    <property type="match status" value="1"/>
</dbReference>
<dbReference type="Gramene" id="TraesPARA_EIv1.0_0501840.1">
    <property type="protein sequence ID" value="TraesPARA_EIv1.0_0501840.1.CDS"/>
    <property type="gene ID" value="TraesPARA_EIv1.0_0501840"/>
</dbReference>
<evidence type="ECO:0000256" key="10">
    <source>
        <dbReference type="PROSITE-ProRule" id="PRU00027"/>
    </source>
</evidence>
<evidence type="ECO:0000256" key="1">
    <source>
        <dbReference type="ARBA" id="ARBA00008894"/>
    </source>
</evidence>
<dbReference type="InterPro" id="IPR003656">
    <property type="entry name" value="Znf_BED"/>
</dbReference>
<comment type="similarity">
    <text evidence="1">Belongs to the disease resistance NB-LRR family.</text>
</comment>
<dbReference type="EMBL" id="MN273771">
    <property type="protein sequence ID" value="QEQ12704.1"/>
    <property type="molecule type" value="Genomic_DNA"/>
</dbReference>
<dbReference type="InterPro" id="IPR056789">
    <property type="entry name" value="LRR_R13L1-DRL21"/>
</dbReference>
<dbReference type="SUPFAM" id="SSF57667">
    <property type="entry name" value="beta-beta-alpha zinc fingers"/>
    <property type="match status" value="1"/>
</dbReference>
<gene>
    <name evidence="13" type="primary">Yr7</name>
</gene>
<evidence type="ECO:0000256" key="5">
    <source>
        <dbReference type="ARBA" id="ARBA00022741"/>
    </source>
</evidence>
<dbReference type="SMART" id="SM00614">
    <property type="entry name" value="ZnF_BED"/>
    <property type="match status" value="1"/>
</dbReference>
<feature type="compositionally biased region" description="Polar residues" evidence="11">
    <location>
        <begin position="276"/>
        <end position="298"/>
    </location>
</feature>
<keyword evidence="5" id="KW-0547">Nucleotide-binding</keyword>
<proteinExistence type="inferred from homology"/>
<dbReference type="PRINTS" id="PR00364">
    <property type="entry name" value="DISEASERSIST"/>
</dbReference>
<dbReference type="InterPro" id="IPR032675">
    <property type="entry name" value="LRR_dom_sf"/>
</dbReference>
<keyword evidence="8" id="KW-0862">Zinc</keyword>
<dbReference type="GO" id="GO:0051707">
    <property type="term" value="P:response to other organism"/>
    <property type="evidence" value="ECO:0007669"/>
    <property type="project" value="UniProtKB-ARBA"/>
</dbReference>
<dbReference type="GO" id="GO:0043531">
    <property type="term" value="F:ADP binding"/>
    <property type="evidence" value="ECO:0007669"/>
    <property type="project" value="InterPro"/>
</dbReference>
<dbReference type="SUPFAM" id="SSF52058">
    <property type="entry name" value="L domain-like"/>
    <property type="match status" value="2"/>
</dbReference>
<dbReference type="InterPro" id="IPR036388">
    <property type="entry name" value="WH-like_DNA-bd_sf"/>
</dbReference>
<dbReference type="PANTHER" id="PTHR36766:SF73">
    <property type="entry name" value="NB-ARC DOMAIN-CONTAINING PROTEIN"/>
    <property type="match status" value="1"/>
</dbReference>
<dbReference type="GO" id="GO:0008270">
    <property type="term" value="F:zinc ion binding"/>
    <property type="evidence" value="ECO:0007669"/>
    <property type="project" value="UniProtKB-KW"/>
</dbReference>
<organism evidence="13">
    <name type="scientific">Triticum aestivum</name>
    <name type="common">Wheat</name>
    <dbReference type="NCBI Taxonomy" id="4565"/>
    <lineage>
        <taxon>Eukaryota</taxon>
        <taxon>Viridiplantae</taxon>
        <taxon>Streptophyta</taxon>
        <taxon>Embryophyta</taxon>
        <taxon>Tracheophyta</taxon>
        <taxon>Spermatophyta</taxon>
        <taxon>Magnoliopsida</taxon>
        <taxon>Liliopsida</taxon>
        <taxon>Poales</taxon>
        <taxon>Poaceae</taxon>
        <taxon>BOP clade</taxon>
        <taxon>Pooideae</taxon>
        <taxon>Triticodae</taxon>
        <taxon>Triticeae</taxon>
        <taxon>Triticinae</taxon>
        <taxon>Triticum</taxon>
    </lineage>
</organism>
<dbReference type="Gramene" id="TraesPARA_EIv1.0_0501840.2">
    <property type="protein sequence ID" value="TraesPARA_EIv1.0_0501840.2.CDS"/>
    <property type="gene ID" value="TraesPARA_EIv1.0_0501840"/>
</dbReference>
<dbReference type="GO" id="GO:0006952">
    <property type="term" value="P:defense response"/>
    <property type="evidence" value="ECO:0007669"/>
    <property type="project" value="UniProtKB-KW"/>
</dbReference>
<accession>A0A5K1KE61</accession>
<evidence type="ECO:0000256" key="7">
    <source>
        <dbReference type="ARBA" id="ARBA00022821"/>
    </source>
</evidence>
<keyword evidence="2" id="KW-0433">Leucine-rich repeat</keyword>
<evidence type="ECO:0000256" key="4">
    <source>
        <dbReference type="ARBA" id="ARBA00022737"/>
    </source>
</evidence>
<keyword evidence="3" id="KW-0479">Metal-binding</keyword>
<evidence type="ECO:0000256" key="9">
    <source>
        <dbReference type="ARBA" id="ARBA00022840"/>
    </source>
</evidence>
<protein>
    <submittedName>
        <fullName evidence="13">Yellow rust resistance protein 7</fullName>
    </submittedName>
</protein>
<dbReference type="GO" id="GO:0003677">
    <property type="term" value="F:DNA binding"/>
    <property type="evidence" value="ECO:0007669"/>
    <property type="project" value="InterPro"/>
</dbReference>
<dbReference type="InterPro" id="IPR027417">
    <property type="entry name" value="P-loop_NTPase"/>
</dbReference>
<evidence type="ECO:0000256" key="6">
    <source>
        <dbReference type="ARBA" id="ARBA00022771"/>
    </source>
</evidence>
<feature type="domain" description="BED-type" evidence="12">
    <location>
        <begin position="133"/>
        <end position="185"/>
    </location>
</feature>
<evidence type="ECO:0000313" key="13">
    <source>
        <dbReference type="EMBL" id="QEQ12704.1"/>
    </source>
</evidence>
<dbReference type="Pfam" id="PF02892">
    <property type="entry name" value="zf-BED"/>
    <property type="match status" value="1"/>
</dbReference>
<dbReference type="InterPro" id="IPR041118">
    <property type="entry name" value="Rx_N"/>
</dbReference>